<keyword evidence="1" id="KW-0175">Coiled coil</keyword>
<evidence type="ECO:0000313" key="4">
    <source>
        <dbReference type="Proteomes" id="UP000251889"/>
    </source>
</evidence>
<evidence type="ECO:0000313" key="3">
    <source>
        <dbReference type="EMBL" id="RAV98690.1"/>
    </source>
</evidence>
<evidence type="ECO:0000256" key="1">
    <source>
        <dbReference type="SAM" id="Coils"/>
    </source>
</evidence>
<evidence type="ECO:0008006" key="5">
    <source>
        <dbReference type="Google" id="ProtNLM"/>
    </source>
</evidence>
<sequence length="310" mass="34943">MKSLHTDTAVTIAQVSDDAWRSALAENTRRFHVVAAWAAIIFDPIFAITDYFNIPESWQLLLYTRLSVSLISLITLFAQKRYQFPAYWIVVVPFMLISLQNAFTFSLIGSEDLLGHNLNYMALLIGAGMFLAWDWQFSVGVLTLSAIATAIFIQLNPAITVDAFFVKGGLLLMSVAAFMFILIKTRYNLTVKEIKARLALQISNEEIQSQNEEISAQAEEIRGINENLEQIVNARTKELEMKNKALQEYAFINAHKLRRPVASILGLVNIASKIDLPEEERSIIFHLEKSTLELDEIVASITKTIEKADV</sequence>
<keyword evidence="4" id="KW-1185">Reference proteome</keyword>
<feature type="transmembrane region" description="Helical" evidence="2">
    <location>
        <begin position="165"/>
        <end position="183"/>
    </location>
</feature>
<reference evidence="3 4" key="1">
    <citation type="submission" date="2018-06" db="EMBL/GenBank/DDBJ databases">
        <title>Chryseolinea flavus sp. nov., a member of the phylum Bacteroidetes isolated from soil.</title>
        <authorList>
            <person name="Li Y."/>
            <person name="Wang J."/>
        </authorList>
    </citation>
    <scope>NUCLEOTIDE SEQUENCE [LARGE SCALE GENOMIC DNA]</scope>
    <source>
        <strain evidence="3 4">SDU1-6</strain>
    </source>
</reference>
<gene>
    <name evidence="3" type="ORF">DQQ10_21990</name>
</gene>
<feature type="transmembrane region" description="Helical" evidence="2">
    <location>
        <begin position="31"/>
        <end position="54"/>
    </location>
</feature>
<dbReference type="SUPFAM" id="SSF47384">
    <property type="entry name" value="Homodimeric domain of signal transducing histidine kinase"/>
    <property type="match status" value="1"/>
</dbReference>
<feature type="transmembrane region" description="Helical" evidence="2">
    <location>
        <begin position="114"/>
        <end position="132"/>
    </location>
</feature>
<keyword evidence="2" id="KW-0812">Transmembrane</keyword>
<proteinExistence type="predicted"/>
<accession>A0A364XWG6</accession>
<feature type="transmembrane region" description="Helical" evidence="2">
    <location>
        <begin position="60"/>
        <end position="78"/>
    </location>
</feature>
<evidence type="ECO:0000256" key="2">
    <source>
        <dbReference type="SAM" id="Phobius"/>
    </source>
</evidence>
<dbReference type="EMBL" id="QMFY01000015">
    <property type="protein sequence ID" value="RAV98690.1"/>
    <property type="molecule type" value="Genomic_DNA"/>
</dbReference>
<dbReference type="Proteomes" id="UP000251889">
    <property type="component" value="Unassembled WGS sequence"/>
</dbReference>
<keyword evidence="2" id="KW-1133">Transmembrane helix</keyword>
<dbReference type="RefSeq" id="WP_112749087.1">
    <property type="nucleotide sequence ID" value="NZ_QMFY01000015.1"/>
</dbReference>
<dbReference type="AlphaFoldDB" id="A0A364XWG6"/>
<protein>
    <recommendedName>
        <fullName evidence="5">Signal transduction histidine kinase dimerisation/phosphoacceptor domain-containing protein</fullName>
    </recommendedName>
</protein>
<dbReference type="OrthoDB" id="851424at2"/>
<organism evidence="3 4">
    <name type="scientific">Pseudochryseolinea flava</name>
    <dbReference type="NCBI Taxonomy" id="2059302"/>
    <lineage>
        <taxon>Bacteria</taxon>
        <taxon>Pseudomonadati</taxon>
        <taxon>Bacteroidota</taxon>
        <taxon>Cytophagia</taxon>
        <taxon>Cytophagales</taxon>
        <taxon>Fulvivirgaceae</taxon>
        <taxon>Pseudochryseolinea</taxon>
    </lineage>
</organism>
<feature type="transmembrane region" description="Helical" evidence="2">
    <location>
        <begin position="139"/>
        <end position="159"/>
    </location>
</feature>
<dbReference type="Gene3D" id="1.10.287.130">
    <property type="match status" value="1"/>
</dbReference>
<dbReference type="InterPro" id="IPR036097">
    <property type="entry name" value="HisK_dim/P_sf"/>
</dbReference>
<comment type="caution">
    <text evidence="3">The sequence shown here is derived from an EMBL/GenBank/DDBJ whole genome shotgun (WGS) entry which is preliminary data.</text>
</comment>
<dbReference type="GO" id="GO:0000155">
    <property type="term" value="F:phosphorelay sensor kinase activity"/>
    <property type="evidence" value="ECO:0007669"/>
    <property type="project" value="InterPro"/>
</dbReference>
<name>A0A364XWG6_9BACT</name>
<feature type="transmembrane region" description="Helical" evidence="2">
    <location>
        <begin position="85"/>
        <end position="108"/>
    </location>
</feature>
<keyword evidence="2" id="KW-0472">Membrane</keyword>
<feature type="coiled-coil region" evidence="1">
    <location>
        <begin position="200"/>
        <end position="231"/>
    </location>
</feature>